<gene>
    <name evidence="2" type="ORF">LHA35_16025</name>
</gene>
<dbReference type="AlphaFoldDB" id="A0A9X1IEY0"/>
<name>A0A9X1IEY0_9PROT</name>
<organism evidence="2 3">
    <name type="scientific">Roseicella aerolata</name>
    <dbReference type="NCBI Taxonomy" id="2883479"/>
    <lineage>
        <taxon>Bacteria</taxon>
        <taxon>Pseudomonadati</taxon>
        <taxon>Pseudomonadota</taxon>
        <taxon>Alphaproteobacteria</taxon>
        <taxon>Acetobacterales</taxon>
        <taxon>Roseomonadaceae</taxon>
        <taxon>Roseicella</taxon>
    </lineage>
</organism>
<keyword evidence="3" id="KW-1185">Reference proteome</keyword>
<dbReference type="EMBL" id="JAJAQI010000024">
    <property type="protein sequence ID" value="MCB4823242.1"/>
    <property type="molecule type" value="Genomic_DNA"/>
</dbReference>
<feature type="transmembrane region" description="Helical" evidence="1">
    <location>
        <begin position="12"/>
        <end position="32"/>
    </location>
</feature>
<comment type="caution">
    <text evidence="2">The sequence shown here is derived from an EMBL/GenBank/DDBJ whole genome shotgun (WGS) entry which is preliminary data.</text>
</comment>
<dbReference type="InterPro" id="IPR025363">
    <property type="entry name" value="DUF4267"/>
</dbReference>
<feature type="transmembrane region" description="Helical" evidence="1">
    <location>
        <begin position="106"/>
        <end position="126"/>
    </location>
</feature>
<protein>
    <submittedName>
        <fullName evidence="2">DUF4267 domain-containing protein</fullName>
    </submittedName>
</protein>
<feature type="transmembrane region" description="Helical" evidence="1">
    <location>
        <begin position="79"/>
        <end position="100"/>
    </location>
</feature>
<sequence>MLHLPCLRDPTTWPALALALGLAALGLLFLALPRWGAAIFGLPPPEGEALAYVAVIGLRDLAFGFYLLGLLWRGDRAGAALVLAVTLLIPLGDMAILLAVRGMAAGWHLLPHAASAAAVAIAWRILRRG</sequence>
<keyword evidence="1" id="KW-1133">Transmembrane helix</keyword>
<dbReference type="RefSeq" id="WP_226609710.1">
    <property type="nucleotide sequence ID" value="NZ_JAJAQI010000024.1"/>
</dbReference>
<keyword evidence="1" id="KW-0812">Transmembrane</keyword>
<reference evidence="2" key="1">
    <citation type="submission" date="2021-10" db="EMBL/GenBank/DDBJ databases">
        <title>Roseicella aerolatum sp. nov., isolated from aerosols of e-waste dismantling site.</title>
        <authorList>
            <person name="Qin T."/>
        </authorList>
    </citation>
    <scope>NUCLEOTIDE SEQUENCE</scope>
    <source>
        <strain evidence="2">GB24</strain>
    </source>
</reference>
<evidence type="ECO:0000313" key="3">
    <source>
        <dbReference type="Proteomes" id="UP001139311"/>
    </source>
</evidence>
<keyword evidence="1" id="KW-0472">Membrane</keyword>
<evidence type="ECO:0000313" key="2">
    <source>
        <dbReference type="EMBL" id="MCB4823242.1"/>
    </source>
</evidence>
<accession>A0A9X1IEY0</accession>
<evidence type="ECO:0000256" key="1">
    <source>
        <dbReference type="SAM" id="Phobius"/>
    </source>
</evidence>
<dbReference type="Proteomes" id="UP001139311">
    <property type="component" value="Unassembled WGS sequence"/>
</dbReference>
<feature type="transmembrane region" description="Helical" evidence="1">
    <location>
        <begin position="52"/>
        <end position="72"/>
    </location>
</feature>
<dbReference type="Pfam" id="PF14087">
    <property type="entry name" value="DUF4267"/>
    <property type="match status" value="1"/>
</dbReference>
<proteinExistence type="predicted"/>